<evidence type="ECO:0000313" key="3">
    <source>
        <dbReference type="Proteomes" id="UP001334248"/>
    </source>
</evidence>
<feature type="compositionally biased region" description="Acidic residues" evidence="1">
    <location>
        <begin position="128"/>
        <end position="138"/>
    </location>
</feature>
<feature type="region of interest" description="Disordered" evidence="1">
    <location>
        <begin position="204"/>
        <end position="229"/>
    </location>
</feature>
<accession>A0ABR0RXW3</accession>
<reference evidence="2 3" key="1">
    <citation type="journal article" date="2023" name="Res Sq">
        <title>Genomic and morphological characterization of Knufia obscura isolated from the Mars 2020 spacecraft assembly facility.</title>
        <authorList>
            <person name="Chander A.M."/>
            <person name="Teixeira M.M."/>
            <person name="Singh N.K."/>
            <person name="Williams M.P."/>
            <person name="Parker C.W."/>
            <person name="Leo P."/>
            <person name="Stajich J.E."/>
            <person name="Torok T."/>
            <person name="Tighe S."/>
            <person name="Mason C.E."/>
            <person name="Venkateswaran K."/>
        </authorList>
    </citation>
    <scope>NUCLEOTIDE SEQUENCE [LARGE SCALE GENOMIC DNA]</scope>
    <source>
        <strain evidence="2 3">CCFEE 5817</strain>
    </source>
</reference>
<organism evidence="2 3">
    <name type="scientific">Knufia obscura</name>
    <dbReference type="NCBI Taxonomy" id="1635080"/>
    <lineage>
        <taxon>Eukaryota</taxon>
        <taxon>Fungi</taxon>
        <taxon>Dikarya</taxon>
        <taxon>Ascomycota</taxon>
        <taxon>Pezizomycotina</taxon>
        <taxon>Eurotiomycetes</taxon>
        <taxon>Chaetothyriomycetidae</taxon>
        <taxon>Chaetothyriales</taxon>
        <taxon>Trichomeriaceae</taxon>
        <taxon>Knufia</taxon>
    </lineage>
</organism>
<feature type="compositionally biased region" description="Basic and acidic residues" evidence="1">
    <location>
        <begin position="205"/>
        <end position="229"/>
    </location>
</feature>
<sequence>MTVTLIKNFIAMYFSALKPLAIALPLTGPILSVTARPLSSARTEINPSILPQRSTILQPMDKVERHEVEGFAAEPLPDYAWIADLEAIQYNNDTQMHQYDMGPEEFALFLSLSGYKLEDAIIETADEGADAAAPEEEQEPSRKSASSLARRKQCSHRFLSWNKWTTTYFPCGKFPKIEACYPHRVGLIPGEEKAQEEPEMIYPCGKERPFHEPYQPDKPIRFGYHGEDP</sequence>
<evidence type="ECO:0000313" key="2">
    <source>
        <dbReference type="EMBL" id="KAK5945402.1"/>
    </source>
</evidence>
<dbReference type="RefSeq" id="XP_064733492.1">
    <property type="nucleotide sequence ID" value="XM_064871039.1"/>
</dbReference>
<comment type="caution">
    <text evidence="2">The sequence shown here is derived from an EMBL/GenBank/DDBJ whole genome shotgun (WGS) entry which is preliminary data.</text>
</comment>
<dbReference type="EMBL" id="JAVHJV010000002">
    <property type="protein sequence ID" value="KAK5945402.1"/>
    <property type="molecule type" value="Genomic_DNA"/>
</dbReference>
<gene>
    <name evidence="2" type="ORF">PMZ80_002607</name>
</gene>
<feature type="region of interest" description="Disordered" evidence="1">
    <location>
        <begin position="128"/>
        <end position="148"/>
    </location>
</feature>
<name>A0ABR0RXW3_9EURO</name>
<protein>
    <submittedName>
        <fullName evidence="2">Uncharacterized protein</fullName>
    </submittedName>
</protein>
<keyword evidence="3" id="KW-1185">Reference proteome</keyword>
<dbReference type="GeneID" id="89996056"/>
<proteinExistence type="predicted"/>
<dbReference type="Proteomes" id="UP001334248">
    <property type="component" value="Unassembled WGS sequence"/>
</dbReference>
<evidence type="ECO:0000256" key="1">
    <source>
        <dbReference type="SAM" id="MobiDB-lite"/>
    </source>
</evidence>